<comment type="subcellular location">
    <subcellularLocation>
        <location evidence="1">Cell membrane</location>
        <topology evidence="1">Multi-pass membrane protein</topology>
    </subcellularLocation>
</comment>
<evidence type="ECO:0000313" key="10">
    <source>
        <dbReference type="Proteomes" id="UP000432715"/>
    </source>
</evidence>
<sequence>MMELAFSLLAAFLAALTFICLYRAYKGPTAADRVVSINVMSTKITVLIVLLAMMTKQDFFVDVAIVYAMIGFNTTVCVSKYMEKGKLF</sequence>
<accession>A0A6I0EYX0</accession>
<comment type="similarity">
    <text evidence="2">Belongs to the CPA3 antiporters (TC 2.A.63) subunit F family.</text>
</comment>
<dbReference type="Pfam" id="PF04066">
    <property type="entry name" value="MrpF_PhaF"/>
    <property type="match status" value="1"/>
</dbReference>
<evidence type="ECO:0000256" key="6">
    <source>
        <dbReference type="ARBA" id="ARBA00022989"/>
    </source>
</evidence>
<keyword evidence="6 8" id="KW-1133">Transmembrane helix</keyword>
<keyword evidence="4" id="KW-1003">Cell membrane</keyword>
<dbReference type="PANTHER" id="PTHR34702:SF1">
    <property type="entry name" value="NA(+)_H(+) ANTIPORTER SUBUNIT F"/>
    <property type="match status" value="1"/>
</dbReference>
<evidence type="ECO:0000313" key="9">
    <source>
        <dbReference type="EMBL" id="KAB3534150.1"/>
    </source>
</evidence>
<organism evidence="9 10">
    <name type="scientific">Alkaliphilus pronyensis</name>
    <dbReference type="NCBI Taxonomy" id="1482732"/>
    <lineage>
        <taxon>Bacteria</taxon>
        <taxon>Bacillati</taxon>
        <taxon>Bacillota</taxon>
        <taxon>Clostridia</taxon>
        <taxon>Peptostreptococcales</taxon>
        <taxon>Natronincolaceae</taxon>
        <taxon>Alkaliphilus</taxon>
    </lineage>
</organism>
<feature type="transmembrane region" description="Helical" evidence="8">
    <location>
        <begin position="33"/>
        <end position="52"/>
    </location>
</feature>
<evidence type="ECO:0000256" key="8">
    <source>
        <dbReference type="SAM" id="Phobius"/>
    </source>
</evidence>
<evidence type="ECO:0000256" key="2">
    <source>
        <dbReference type="ARBA" id="ARBA00009212"/>
    </source>
</evidence>
<evidence type="ECO:0000256" key="5">
    <source>
        <dbReference type="ARBA" id="ARBA00022692"/>
    </source>
</evidence>
<dbReference type="GO" id="GO:0015385">
    <property type="term" value="F:sodium:proton antiporter activity"/>
    <property type="evidence" value="ECO:0007669"/>
    <property type="project" value="TreeGrafter"/>
</dbReference>
<name>A0A6I0EYX0_9FIRM</name>
<evidence type="ECO:0000256" key="3">
    <source>
        <dbReference type="ARBA" id="ARBA00022448"/>
    </source>
</evidence>
<dbReference type="Proteomes" id="UP000432715">
    <property type="component" value="Unassembled WGS sequence"/>
</dbReference>
<reference evidence="9 10" key="1">
    <citation type="submission" date="2019-10" db="EMBL/GenBank/DDBJ databases">
        <title>Alkaliphilus serpentinus sp. nov. and Alkaliphilus pronyensis sp. nov., two novel anaerobic alkaliphilic species isolated from the serpentinized-hosted hydrothermal field of the Prony Bay (New Caledonia).</title>
        <authorList>
            <person name="Postec A."/>
        </authorList>
    </citation>
    <scope>NUCLEOTIDE SEQUENCE [LARGE SCALE GENOMIC DNA]</scope>
    <source>
        <strain evidence="9 10">LacV</strain>
    </source>
</reference>
<feature type="transmembrane region" description="Helical" evidence="8">
    <location>
        <begin position="59"/>
        <end position="82"/>
    </location>
</feature>
<comment type="caution">
    <text evidence="9">The sequence shown here is derived from an EMBL/GenBank/DDBJ whole genome shotgun (WGS) entry which is preliminary data.</text>
</comment>
<dbReference type="InterPro" id="IPR007208">
    <property type="entry name" value="MrpF/PhaF-like"/>
</dbReference>
<protein>
    <submittedName>
        <fullName evidence="9">Cation:proton antiporter</fullName>
    </submittedName>
</protein>
<gene>
    <name evidence="9" type="ORF">F8154_09435</name>
</gene>
<dbReference type="EMBL" id="WBZC01000031">
    <property type="protein sequence ID" value="KAB3534150.1"/>
    <property type="molecule type" value="Genomic_DNA"/>
</dbReference>
<keyword evidence="3" id="KW-0813">Transport</keyword>
<keyword evidence="7 8" id="KW-0472">Membrane</keyword>
<dbReference type="OrthoDB" id="9799958at2"/>
<dbReference type="AlphaFoldDB" id="A0A6I0EYX0"/>
<dbReference type="GO" id="GO:0005886">
    <property type="term" value="C:plasma membrane"/>
    <property type="evidence" value="ECO:0007669"/>
    <property type="project" value="UniProtKB-SubCell"/>
</dbReference>
<evidence type="ECO:0000256" key="4">
    <source>
        <dbReference type="ARBA" id="ARBA00022475"/>
    </source>
</evidence>
<dbReference type="PANTHER" id="PTHR34702">
    <property type="entry name" value="NA(+)/H(+) ANTIPORTER SUBUNIT F1"/>
    <property type="match status" value="1"/>
</dbReference>
<keyword evidence="5 8" id="KW-0812">Transmembrane</keyword>
<keyword evidence="10" id="KW-1185">Reference proteome</keyword>
<evidence type="ECO:0000256" key="7">
    <source>
        <dbReference type="ARBA" id="ARBA00023136"/>
    </source>
</evidence>
<proteinExistence type="inferred from homology"/>
<dbReference type="RefSeq" id="WP_151861371.1">
    <property type="nucleotide sequence ID" value="NZ_WBZC01000031.1"/>
</dbReference>
<evidence type="ECO:0000256" key="1">
    <source>
        <dbReference type="ARBA" id="ARBA00004651"/>
    </source>
</evidence>